<dbReference type="Proteomes" id="UP000248745">
    <property type="component" value="Unassembled WGS sequence"/>
</dbReference>
<dbReference type="EMBL" id="QKTW01000010">
    <property type="protein sequence ID" value="PZF73713.1"/>
    <property type="molecule type" value="Genomic_DNA"/>
</dbReference>
<evidence type="ECO:0000313" key="1">
    <source>
        <dbReference type="EMBL" id="PZF73713.1"/>
    </source>
</evidence>
<sequence>MDPASSVLSSHESFETTVTDQWSVFLKFIYFVCFMKSVNPIKSVATILRPWIMVCVSLIMLWCSSCKDCRCDDHHTLRDSLVLDYFKDYDDGGYYRMGERDYKFFKAYYRNDTASLRDFQQTRLESLRLDSMAKSQMNIIGPPGIDSIDADEIFQLSYGNSTSGKLAFDVLVFCRKSDTAILVYTQYLISGRQLDKKKEERKYLPLQDWYDFDEFARHHEFWDLTPIVHSGCGFYKESIGIHWTDRGGKRTHTVVRMTPQRWSIFELFTYLLKKGGWYESFAKEFIVPDKKHD</sequence>
<name>A0A2W2C121_9BACT</name>
<comment type="caution">
    <text evidence="1">The sequence shown here is derived from an EMBL/GenBank/DDBJ whole genome shotgun (WGS) entry which is preliminary data.</text>
</comment>
<evidence type="ECO:0000313" key="2">
    <source>
        <dbReference type="Proteomes" id="UP000248745"/>
    </source>
</evidence>
<gene>
    <name evidence="1" type="ORF">DN068_06875</name>
</gene>
<proteinExistence type="predicted"/>
<keyword evidence="2" id="KW-1185">Reference proteome</keyword>
<reference evidence="1 2" key="1">
    <citation type="submission" date="2018-06" db="EMBL/GenBank/DDBJ databases">
        <title>Mucibacter soli gen. nov., sp. nov., a new member of the family Chitinophagaceae producing mucin.</title>
        <authorList>
            <person name="Kim M.-K."/>
            <person name="Park S."/>
            <person name="Kim T.-S."/>
            <person name="Joung Y."/>
            <person name="Han J.-H."/>
            <person name="Kim S.B."/>
        </authorList>
    </citation>
    <scope>NUCLEOTIDE SEQUENCE [LARGE SCALE GENOMIC DNA]</scope>
    <source>
        <strain evidence="1 2">R1-15</strain>
    </source>
</reference>
<organism evidence="1 2">
    <name type="scientific">Taibaiella soli</name>
    <dbReference type="NCBI Taxonomy" id="1649169"/>
    <lineage>
        <taxon>Bacteria</taxon>
        <taxon>Pseudomonadati</taxon>
        <taxon>Bacteroidota</taxon>
        <taxon>Chitinophagia</taxon>
        <taxon>Chitinophagales</taxon>
        <taxon>Chitinophagaceae</taxon>
        <taxon>Taibaiella</taxon>
    </lineage>
</organism>
<protein>
    <submittedName>
        <fullName evidence="1">Uncharacterized protein</fullName>
    </submittedName>
</protein>
<dbReference type="AlphaFoldDB" id="A0A2W2C121"/>
<accession>A0A2W2C121</accession>